<comment type="caution">
    <text evidence="5">The sequence shown here is derived from an EMBL/GenBank/DDBJ whole genome shotgun (WGS) entry which is preliminary data.</text>
</comment>
<keyword evidence="6" id="KW-1185">Reference proteome</keyword>
<dbReference type="Proteomes" id="UP000266673">
    <property type="component" value="Unassembled WGS sequence"/>
</dbReference>
<evidence type="ECO:0000259" key="4">
    <source>
        <dbReference type="Pfam" id="PF20147"/>
    </source>
</evidence>
<feature type="domain" description="Crinkler effector protein N-terminal" evidence="4">
    <location>
        <begin position="4"/>
        <end position="100"/>
    </location>
</feature>
<accession>A0A397UVU5</accession>
<organism evidence="5 6">
    <name type="scientific">Gigaspora rosea</name>
    <dbReference type="NCBI Taxonomy" id="44941"/>
    <lineage>
        <taxon>Eukaryota</taxon>
        <taxon>Fungi</taxon>
        <taxon>Fungi incertae sedis</taxon>
        <taxon>Mucoromycota</taxon>
        <taxon>Glomeromycotina</taxon>
        <taxon>Glomeromycetes</taxon>
        <taxon>Diversisporales</taxon>
        <taxon>Gigasporaceae</taxon>
        <taxon>Gigaspora</taxon>
    </lineage>
</organism>
<sequence>MSTIKIWCLERGSSCSSAFYFTVKSNNNIFDLKKAIFNEISASCNIKPKDLNLWKVNFNQNISDNVPFDSILRDEMRIRNPSSLIRDIFRGAEGSNIRIIFETPATSDFTCLSIHSIETTETYSGIVNEYTRRFLNDESDGFGWYSYSGSFDCFH</sequence>
<protein>
    <recommendedName>
        <fullName evidence="4">Crinkler effector protein N-terminal domain-containing protein</fullName>
    </recommendedName>
</protein>
<evidence type="ECO:0000256" key="1">
    <source>
        <dbReference type="ARBA" id="ARBA00004340"/>
    </source>
</evidence>
<comment type="subcellular location">
    <subcellularLocation>
        <location evidence="1">Host cell</location>
    </subcellularLocation>
    <subcellularLocation>
        <location evidence="2">Secreted</location>
    </subcellularLocation>
</comment>
<evidence type="ECO:0000313" key="6">
    <source>
        <dbReference type="Proteomes" id="UP000266673"/>
    </source>
</evidence>
<gene>
    <name evidence="5" type="ORF">C2G38_2040233</name>
</gene>
<dbReference type="OrthoDB" id="2314318at2759"/>
<dbReference type="GO" id="GO:0043657">
    <property type="term" value="C:host cell"/>
    <property type="evidence" value="ECO:0007669"/>
    <property type="project" value="UniProtKB-SubCell"/>
</dbReference>
<reference evidence="5 6" key="1">
    <citation type="submission" date="2018-06" db="EMBL/GenBank/DDBJ databases">
        <title>Comparative genomics reveals the genomic features of Rhizophagus irregularis, R. cerebriforme, R. diaphanum and Gigaspora rosea, and their symbiotic lifestyle signature.</title>
        <authorList>
            <person name="Morin E."/>
            <person name="San Clemente H."/>
            <person name="Chen E.C.H."/>
            <person name="De La Providencia I."/>
            <person name="Hainaut M."/>
            <person name="Kuo A."/>
            <person name="Kohler A."/>
            <person name="Murat C."/>
            <person name="Tang N."/>
            <person name="Roy S."/>
            <person name="Loubradou J."/>
            <person name="Henrissat B."/>
            <person name="Grigoriev I.V."/>
            <person name="Corradi N."/>
            <person name="Roux C."/>
            <person name="Martin F.M."/>
        </authorList>
    </citation>
    <scope>NUCLEOTIDE SEQUENCE [LARGE SCALE GENOMIC DNA]</scope>
    <source>
        <strain evidence="5 6">DAOM 194757</strain>
    </source>
</reference>
<evidence type="ECO:0000256" key="2">
    <source>
        <dbReference type="ARBA" id="ARBA00004613"/>
    </source>
</evidence>
<dbReference type="InterPro" id="IPR045379">
    <property type="entry name" value="Crinkler_N"/>
</dbReference>
<proteinExistence type="predicted"/>
<name>A0A397UVU5_9GLOM</name>
<evidence type="ECO:0000256" key="3">
    <source>
        <dbReference type="ARBA" id="ARBA00022525"/>
    </source>
</evidence>
<dbReference type="EMBL" id="QKWP01000835">
    <property type="protein sequence ID" value="RIB14390.1"/>
    <property type="molecule type" value="Genomic_DNA"/>
</dbReference>
<evidence type="ECO:0000313" key="5">
    <source>
        <dbReference type="EMBL" id="RIB14390.1"/>
    </source>
</evidence>
<dbReference type="AlphaFoldDB" id="A0A397UVU5"/>
<dbReference type="Pfam" id="PF20147">
    <property type="entry name" value="Crinkler"/>
    <property type="match status" value="1"/>
</dbReference>
<dbReference type="GO" id="GO:0005576">
    <property type="term" value="C:extracellular region"/>
    <property type="evidence" value="ECO:0007669"/>
    <property type="project" value="UniProtKB-SubCell"/>
</dbReference>
<keyword evidence="3" id="KW-0964">Secreted</keyword>